<dbReference type="EMBL" id="BAABDQ010000053">
    <property type="protein sequence ID" value="GAA3616075.1"/>
    <property type="molecule type" value="Genomic_DNA"/>
</dbReference>
<reference evidence="5" key="1">
    <citation type="journal article" date="2019" name="Int. J. Syst. Evol. Microbiol.">
        <title>The Global Catalogue of Microorganisms (GCM) 10K type strain sequencing project: providing services to taxonomists for standard genome sequencing and annotation.</title>
        <authorList>
            <consortium name="The Broad Institute Genomics Platform"/>
            <consortium name="The Broad Institute Genome Sequencing Center for Infectious Disease"/>
            <person name="Wu L."/>
            <person name="Ma J."/>
        </authorList>
    </citation>
    <scope>NUCLEOTIDE SEQUENCE [LARGE SCALE GENOMIC DNA]</scope>
    <source>
        <strain evidence="5">JCM 17326</strain>
    </source>
</reference>
<dbReference type="SMART" id="SM01043">
    <property type="entry name" value="BTAD"/>
    <property type="match status" value="1"/>
</dbReference>
<evidence type="ECO:0000256" key="1">
    <source>
        <dbReference type="ARBA" id="ARBA00023015"/>
    </source>
</evidence>
<protein>
    <recommendedName>
        <fullName evidence="3">Bacterial transcriptional activator domain-containing protein</fullName>
    </recommendedName>
</protein>
<sequence>MVPAASAEMPAIDAAAAGFVAGDRRTIEAQVNPEEKANVDAPRLGANTETEAGEAGVAAPEGMAVTSSAPALMASGFVAAPGKAKAEVLGTPRLLYGGAELSFGRAEASDLFALLSTSPEGFSTQSIIDTLWPGDAARGGRLLESAVRQLNQVMRQASGLAVEVKFVVKTRQRRHLAAAHFDVDYWRFEKAFIGAGSAGQESARLTALQEMLALYQGPLLAGRDALWVVPLRQAAQRRAVDAAERLAELVRGGEPDRALDVLRLAVERIDPHSEMLWCQLMAIQGGLGRQLAVRRSFGLLKERLAEIDAAPSPQARQIYERFVR</sequence>
<name>A0ABP6ZQJ3_9ACTN</name>
<evidence type="ECO:0000256" key="2">
    <source>
        <dbReference type="ARBA" id="ARBA00023163"/>
    </source>
</evidence>
<comment type="caution">
    <text evidence="4">The sequence shown here is derived from an EMBL/GenBank/DDBJ whole genome shotgun (WGS) entry which is preliminary data.</text>
</comment>
<evidence type="ECO:0000313" key="5">
    <source>
        <dbReference type="Proteomes" id="UP001500630"/>
    </source>
</evidence>
<feature type="domain" description="Bacterial transcriptional activator" evidence="3">
    <location>
        <begin position="183"/>
        <end position="323"/>
    </location>
</feature>
<proteinExistence type="predicted"/>
<dbReference type="InterPro" id="IPR051677">
    <property type="entry name" value="AfsR-DnrI-RedD_regulator"/>
</dbReference>
<dbReference type="Proteomes" id="UP001500630">
    <property type="component" value="Unassembled WGS sequence"/>
</dbReference>
<keyword evidence="1" id="KW-0805">Transcription regulation</keyword>
<evidence type="ECO:0000259" key="3">
    <source>
        <dbReference type="SMART" id="SM01043"/>
    </source>
</evidence>
<dbReference type="PANTHER" id="PTHR35807">
    <property type="entry name" value="TRANSCRIPTIONAL REGULATOR REDD-RELATED"/>
    <property type="match status" value="1"/>
</dbReference>
<dbReference type="Gene3D" id="1.10.10.10">
    <property type="entry name" value="Winged helix-like DNA-binding domain superfamily/Winged helix DNA-binding domain"/>
    <property type="match status" value="1"/>
</dbReference>
<accession>A0ABP6ZQJ3</accession>
<dbReference type="PANTHER" id="PTHR35807:SF1">
    <property type="entry name" value="TRANSCRIPTIONAL REGULATOR REDD"/>
    <property type="match status" value="1"/>
</dbReference>
<dbReference type="Pfam" id="PF03704">
    <property type="entry name" value="BTAD"/>
    <property type="match status" value="1"/>
</dbReference>
<dbReference type="InterPro" id="IPR005158">
    <property type="entry name" value="BTAD"/>
</dbReference>
<dbReference type="Gene3D" id="1.25.40.10">
    <property type="entry name" value="Tetratricopeptide repeat domain"/>
    <property type="match status" value="1"/>
</dbReference>
<evidence type="ECO:0000313" key="4">
    <source>
        <dbReference type="EMBL" id="GAA3616075.1"/>
    </source>
</evidence>
<organism evidence="4 5">
    <name type="scientific">Nonomuraea rosea</name>
    <dbReference type="NCBI Taxonomy" id="638574"/>
    <lineage>
        <taxon>Bacteria</taxon>
        <taxon>Bacillati</taxon>
        <taxon>Actinomycetota</taxon>
        <taxon>Actinomycetes</taxon>
        <taxon>Streptosporangiales</taxon>
        <taxon>Streptosporangiaceae</taxon>
        <taxon>Nonomuraea</taxon>
    </lineage>
</organism>
<dbReference type="InterPro" id="IPR036388">
    <property type="entry name" value="WH-like_DNA-bd_sf"/>
</dbReference>
<keyword evidence="5" id="KW-1185">Reference proteome</keyword>
<dbReference type="SUPFAM" id="SSF48452">
    <property type="entry name" value="TPR-like"/>
    <property type="match status" value="1"/>
</dbReference>
<dbReference type="InterPro" id="IPR011990">
    <property type="entry name" value="TPR-like_helical_dom_sf"/>
</dbReference>
<gene>
    <name evidence="4" type="ORF">GCM10022419_121720</name>
</gene>
<keyword evidence="2" id="KW-0804">Transcription</keyword>